<proteinExistence type="predicted"/>
<protein>
    <recommendedName>
        <fullName evidence="3">Plasmid related protein</fullName>
    </recommendedName>
</protein>
<dbReference type="RefSeq" id="WP_238466410.1">
    <property type="nucleotide sequence ID" value="NZ_JAKLJA010000024.1"/>
</dbReference>
<evidence type="ECO:0008006" key="3">
    <source>
        <dbReference type="Google" id="ProtNLM"/>
    </source>
</evidence>
<sequence>MDHATRLKPLFRPGRLLITPEAHQTLRLNGVPVISVVLRHIAGDWGIVSDDDKRQNDLSIAVGLRLLSIYRLPDDSRLIVVTGWDRSSTTIELLGQDYRCS</sequence>
<accession>A0A9X1UJ53</accession>
<dbReference type="Proteomes" id="UP001139308">
    <property type="component" value="Unassembled WGS sequence"/>
</dbReference>
<organism evidence="1 2">
    <name type="scientific">Paraburkholderia tagetis</name>
    <dbReference type="NCBI Taxonomy" id="2913261"/>
    <lineage>
        <taxon>Bacteria</taxon>
        <taxon>Pseudomonadati</taxon>
        <taxon>Pseudomonadota</taxon>
        <taxon>Betaproteobacteria</taxon>
        <taxon>Burkholderiales</taxon>
        <taxon>Burkholderiaceae</taxon>
        <taxon>Paraburkholderia</taxon>
    </lineage>
</organism>
<dbReference type="EMBL" id="JAKLJA010000024">
    <property type="protein sequence ID" value="MCG5076493.1"/>
    <property type="molecule type" value="Genomic_DNA"/>
</dbReference>
<name>A0A9X1UJ53_9BURK</name>
<gene>
    <name evidence="1" type="ORF">L5014_24500</name>
</gene>
<evidence type="ECO:0000313" key="2">
    <source>
        <dbReference type="Proteomes" id="UP001139308"/>
    </source>
</evidence>
<reference evidence="1" key="1">
    <citation type="submission" date="2022-01" db="EMBL/GenBank/DDBJ databases">
        <title>Genome sequence and assembly of Parabukholderia sp. RG36.</title>
        <authorList>
            <person name="Chhetri G."/>
        </authorList>
    </citation>
    <scope>NUCLEOTIDE SEQUENCE</scope>
    <source>
        <strain evidence="1">RG36</strain>
    </source>
</reference>
<keyword evidence="2" id="KW-1185">Reference proteome</keyword>
<evidence type="ECO:0000313" key="1">
    <source>
        <dbReference type="EMBL" id="MCG5076493.1"/>
    </source>
</evidence>
<comment type="caution">
    <text evidence="1">The sequence shown here is derived from an EMBL/GenBank/DDBJ whole genome shotgun (WGS) entry which is preliminary data.</text>
</comment>
<dbReference type="AlphaFoldDB" id="A0A9X1UJ53"/>